<dbReference type="Proteomes" id="UP001165267">
    <property type="component" value="Unassembled WGS sequence"/>
</dbReference>
<protein>
    <submittedName>
        <fullName evidence="4">Extracellular solute-binding protein</fullName>
    </submittedName>
</protein>
<comment type="caution">
    <text evidence="4">The sequence shown here is derived from an EMBL/GenBank/DDBJ whole genome shotgun (WGS) entry which is preliminary data.</text>
</comment>
<evidence type="ECO:0000256" key="2">
    <source>
        <dbReference type="ARBA" id="ARBA00022729"/>
    </source>
</evidence>
<dbReference type="SUPFAM" id="SSF53850">
    <property type="entry name" value="Periplasmic binding protein-like II"/>
    <property type="match status" value="1"/>
</dbReference>
<evidence type="ECO:0000256" key="3">
    <source>
        <dbReference type="SAM" id="SignalP"/>
    </source>
</evidence>
<evidence type="ECO:0000256" key="1">
    <source>
        <dbReference type="ARBA" id="ARBA00008520"/>
    </source>
</evidence>
<sequence>MNNTFKKLISISIAGLMGASAVAQADDKVINVYSARHYATDEMMYQEFTKQTGIAIKRLELKDEALLERMRSEGTRSPADVVLLVDAARLATAQEQNLFQPVKSKILTEKIPAQFTGDNGLWHAFSSRSRVIVYNKANVDPKLAQNYEDLAKPALKGKVCTRSGSHPYMLSLMSSMINHMGEKGAESWAKGVVENMARSPKGGDTDQIRAVASGECGVALTNSYYWVRLVNSDKAEDKDVVSKVGFIWPNQSNYGVHMNVSGAAVAKHAPNREGAIKFLEYLASDSAQKYFANGNNEWPTVPGVKVNNPALDALGSFKQDITPAKILAANTAISQKIMDRVGYK</sequence>
<evidence type="ECO:0000313" key="5">
    <source>
        <dbReference type="Proteomes" id="UP001165267"/>
    </source>
</evidence>
<keyword evidence="2 3" id="KW-0732">Signal</keyword>
<keyword evidence="5" id="KW-1185">Reference proteome</keyword>
<dbReference type="PANTHER" id="PTHR30006">
    <property type="entry name" value="THIAMINE-BINDING PERIPLASMIC PROTEIN-RELATED"/>
    <property type="match status" value="1"/>
</dbReference>
<feature type="signal peptide" evidence="3">
    <location>
        <begin position="1"/>
        <end position="25"/>
    </location>
</feature>
<gene>
    <name evidence="4" type="ORF">NSP04_14220</name>
</gene>
<dbReference type="Gene3D" id="3.40.190.10">
    <property type="entry name" value="Periplasmic binding protein-like II"/>
    <property type="match status" value="2"/>
</dbReference>
<organism evidence="4 5">
    <name type="scientific">Limnobacter parvus</name>
    <dbReference type="NCBI Taxonomy" id="2939690"/>
    <lineage>
        <taxon>Bacteria</taxon>
        <taxon>Pseudomonadati</taxon>
        <taxon>Pseudomonadota</taxon>
        <taxon>Betaproteobacteria</taxon>
        <taxon>Burkholderiales</taxon>
        <taxon>Burkholderiaceae</taxon>
        <taxon>Limnobacter</taxon>
    </lineage>
</organism>
<name>A0ABT1XKI7_9BURK</name>
<accession>A0ABT1XKI7</accession>
<comment type="similarity">
    <text evidence="1">Belongs to the bacterial solute-binding protein 1 family.</text>
</comment>
<reference evidence="4" key="1">
    <citation type="submission" date="2022-07" db="EMBL/GenBank/DDBJ databases">
        <authorList>
            <person name="Xamxidin M."/>
        </authorList>
    </citation>
    <scope>NUCLEOTIDE SEQUENCE</scope>
    <source>
        <strain evidence="4">YS8-69</strain>
    </source>
</reference>
<proteinExistence type="inferred from homology"/>
<dbReference type="InterPro" id="IPR026045">
    <property type="entry name" value="Ferric-bd"/>
</dbReference>
<dbReference type="RefSeq" id="WP_257513016.1">
    <property type="nucleotide sequence ID" value="NZ_JANKHG010000027.1"/>
</dbReference>
<dbReference type="Pfam" id="PF13343">
    <property type="entry name" value="SBP_bac_6"/>
    <property type="match status" value="1"/>
</dbReference>
<dbReference type="PIRSF" id="PIRSF002825">
    <property type="entry name" value="CfbpA"/>
    <property type="match status" value="1"/>
</dbReference>
<dbReference type="EMBL" id="JANKHG010000027">
    <property type="protein sequence ID" value="MCR2747803.1"/>
    <property type="molecule type" value="Genomic_DNA"/>
</dbReference>
<feature type="chain" id="PRO_5047018492" evidence="3">
    <location>
        <begin position="26"/>
        <end position="344"/>
    </location>
</feature>
<evidence type="ECO:0000313" key="4">
    <source>
        <dbReference type="EMBL" id="MCR2747803.1"/>
    </source>
</evidence>
<dbReference type="PANTHER" id="PTHR30006:SF15">
    <property type="entry name" value="IRON-UTILIZATION PERIPLASMIC PROTEIN"/>
    <property type="match status" value="1"/>
</dbReference>